<dbReference type="InterPro" id="IPR000601">
    <property type="entry name" value="PKD_dom"/>
</dbReference>
<dbReference type="InterPro" id="IPR035986">
    <property type="entry name" value="PKD_dom_sf"/>
</dbReference>
<dbReference type="CDD" id="cd00146">
    <property type="entry name" value="PKD"/>
    <property type="match status" value="1"/>
</dbReference>
<sequence length="464" mass="50432">MNTNMKFYHYAFSIAAALLLVACGGGDENINGQGSSLAVTTPLSPVAVLTAESGSGGSGSAQSTISVGTGATDLVASISATPNSGQASLSVNFSAANEGGSSIVGYNWDFGDGNTASGQNVTHNYDIPNTYSATLTLTAANGEIDTATRQIYVFGSSVDNSQAVVPTSIKFYDDFNYVVNRTGDTLDAIRAHGWGGGKAENFGNRGKGYIYTTTQIPGYNGSFPGRNSTRVLALEGRPSTFGVQTDFYLHYGSPDPETLPGNVWIQYWIYINDYDDPTDQNDQMSHFENNGKFIYPTKDGYPSNSGNWLLGMSRNSKAPLNDMLAYRNASPYFHLADLQDLEYRYPDGASNWKVGPTDISERVRENRWTLVKLHIDTSTSSGSFEQWIKPMGGNWFKTTELIDGVTPGFSWQIPASNIGGHRAFRMPTTHNPCRPDSSLSCDFWIYLDDFSIATSEDTLPVYPY</sequence>
<dbReference type="SMART" id="SM00089">
    <property type="entry name" value="PKD"/>
    <property type="match status" value="1"/>
</dbReference>
<name>A0A3B1B2J9_9ZZZZ</name>
<protein>
    <recommendedName>
        <fullName evidence="1">PKD domain-containing protein</fullName>
    </recommendedName>
</protein>
<dbReference type="Gene3D" id="2.60.40.10">
    <property type="entry name" value="Immunoglobulins"/>
    <property type="match status" value="1"/>
</dbReference>
<dbReference type="PROSITE" id="PS50093">
    <property type="entry name" value="PKD"/>
    <property type="match status" value="1"/>
</dbReference>
<dbReference type="InterPro" id="IPR013783">
    <property type="entry name" value="Ig-like_fold"/>
</dbReference>
<accession>A0A3B1B2J9</accession>
<dbReference type="EMBL" id="UOFY01000006">
    <property type="protein sequence ID" value="VAX06163.1"/>
    <property type="molecule type" value="Genomic_DNA"/>
</dbReference>
<gene>
    <name evidence="2" type="ORF">MNBD_GAMMA25-333</name>
</gene>
<dbReference type="InterPro" id="IPR022409">
    <property type="entry name" value="PKD/Chitinase_dom"/>
</dbReference>
<dbReference type="PROSITE" id="PS51257">
    <property type="entry name" value="PROKAR_LIPOPROTEIN"/>
    <property type="match status" value="1"/>
</dbReference>
<proteinExistence type="predicted"/>
<feature type="domain" description="PKD" evidence="1">
    <location>
        <begin position="74"/>
        <end position="153"/>
    </location>
</feature>
<reference evidence="2" key="1">
    <citation type="submission" date="2018-06" db="EMBL/GenBank/DDBJ databases">
        <authorList>
            <person name="Zhirakovskaya E."/>
        </authorList>
    </citation>
    <scope>NUCLEOTIDE SEQUENCE</scope>
</reference>
<organism evidence="2">
    <name type="scientific">hydrothermal vent metagenome</name>
    <dbReference type="NCBI Taxonomy" id="652676"/>
    <lineage>
        <taxon>unclassified sequences</taxon>
        <taxon>metagenomes</taxon>
        <taxon>ecological metagenomes</taxon>
    </lineage>
</organism>
<dbReference type="AlphaFoldDB" id="A0A3B1B2J9"/>
<dbReference type="SUPFAM" id="SSF49299">
    <property type="entry name" value="PKD domain"/>
    <property type="match status" value="1"/>
</dbReference>
<dbReference type="Pfam" id="PF18911">
    <property type="entry name" value="PKD_4"/>
    <property type="match status" value="1"/>
</dbReference>
<evidence type="ECO:0000259" key="1">
    <source>
        <dbReference type="PROSITE" id="PS50093"/>
    </source>
</evidence>
<evidence type="ECO:0000313" key="2">
    <source>
        <dbReference type="EMBL" id="VAX06163.1"/>
    </source>
</evidence>